<proteinExistence type="predicted"/>
<organism evidence="1 2">
    <name type="scientific">Lyngbya aestuarii BL J</name>
    <dbReference type="NCBI Taxonomy" id="1348334"/>
    <lineage>
        <taxon>Bacteria</taxon>
        <taxon>Bacillati</taxon>
        <taxon>Cyanobacteriota</taxon>
        <taxon>Cyanophyceae</taxon>
        <taxon>Oscillatoriophycideae</taxon>
        <taxon>Oscillatoriales</taxon>
        <taxon>Microcoleaceae</taxon>
        <taxon>Lyngbya</taxon>
    </lineage>
</organism>
<protein>
    <submittedName>
        <fullName evidence="1">Uncharacterized protein</fullName>
    </submittedName>
</protein>
<evidence type="ECO:0000313" key="1">
    <source>
        <dbReference type="EMBL" id="ERT08290.1"/>
    </source>
</evidence>
<sequence length="73" mass="8047">MPPKEAETQIVRFGNLPQIDLKAEDVSKLEPEKLLVPASIMLQLREAIEHLFLYDGSNGLTSGKPETSTNPIS</sequence>
<name>U7QME7_9CYAN</name>
<reference evidence="1 2" key="1">
    <citation type="journal article" date="2013" name="Front. Microbiol.">
        <title>Comparative genomic analyses of the cyanobacterium, Lyngbya aestuarii BL J, a powerful hydrogen producer.</title>
        <authorList>
            <person name="Kothari A."/>
            <person name="Vaughn M."/>
            <person name="Garcia-Pichel F."/>
        </authorList>
    </citation>
    <scope>NUCLEOTIDE SEQUENCE [LARGE SCALE GENOMIC DNA]</scope>
    <source>
        <strain evidence="1 2">BL J</strain>
    </source>
</reference>
<gene>
    <name evidence="1" type="ORF">M595_1736</name>
</gene>
<comment type="caution">
    <text evidence="1">The sequence shown here is derived from an EMBL/GenBank/DDBJ whole genome shotgun (WGS) entry which is preliminary data.</text>
</comment>
<evidence type="ECO:0000313" key="2">
    <source>
        <dbReference type="Proteomes" id="UP000017127"/>
    </source>
</evidence>
<dbReference type="RefSeq" id="WP_023065537.1">
    <property type="nucleotide sequence ID" value="NZ_AUZM01000012.1"/>
</dbReference>
<dbReference type="EMBL" id="AUZM01000012">
    <property type="protein sequence ID" value="ERT08290.1"/>
    <property type="molecule type" value="Genomic_DNA"/>
</dbReference>
<dbReference type="Proteomes" id="UP000017127">
    <property type="component" value="Unassembled WGS sequence"/>
</dbReference>
<accession>U7QME7</accession>
<keyword evidence="2" id="KW-1185">Reference proteome</keyword>
<dbReference type="AlphaFoldDB" id="U7QME7"/>